<name>A0A367ISD9_RHIST</name>
<dbReference type="Pfam" id="PF13450">
    <property type="entry name" value="NAD_binding_8"/>
    <property type="match status" value="1"/>
</dbReference>
<feature type="non-terminal residue" evidence="9">
    <location>
        <position position="1"/>
    </location>
</feature>
<evidence type="ECO:0000313" key="9">
    <source>
        <dbReference type="EMBL" id="RCH80588.1"/>
    </source>
</evidence>
<evidence type="ECO:0000259" key="8">
    <source>
        <dbReference type="Pfam" id="PF07156"/>
    </source>
</evidence>
<keyword evidence="7" id="KW-0325">Glycoprotein</keyword>
<dbReference type="PANTHER" id="PTHR15944:SF0">
    <property type="entry name" value="PRENYLCYSTEINE LYASE DOMAIN-CONTAINING PROTEIN"/>
    <property type="match status" value="1"/>
</dbReference>
<gene>
    <name evidence="9" type="ORF">CU098_002878</name>
</gene>
<dbReference type="PANTHER" id="PTHR15944">
    <property type="entry name" value="FARNESYLCYSTEINE LYASE"/>
    <property type="match status" value="1"/>
</dbReference>
<feature type="domain" description="Prenylcysteine lyase" evidence="8">
    <location>
        <begin position="127"/>
        <end position="470"/>
    </location>
</feature>
<evidence type="ECO:0000256" key="4">
    <source>
        <dbReference type="ARBA" id="ARBA00022729"/>
    </source>
</evidence>
<dbReference type="GO" id="GO:0030328">
    <property type="term" value="P:prenylcysteine catabolic process"/>
    <property type="evidence" value="ECO:0007669"/>
    <property type="project" value="InterPro"/>
</dbReference>
<dbReference type="InterPro" id="IPR036188">
    <property type="entry name" value="FAD/NAD-bd_sf"/>
</dbReference>
<evidence type="ECO:0000256" key="1">
    <source>
        <dbReference type="ARBA" id="ARBA00001974"/>
    </source>
</evidence>
<comment type="cofactor">
    <cofactor evidence="1">
        <name>FAD</name>
        <dbReference type="ChEBI" id="CHEBI:57692"/>
    </cofactor>
</comment>
<dbReference type="STRING" id="4846.A0A367ISD9"/>
<sequence length="483" mass="55203">SGDWVPEQHMIHNSQPIEKSVAIIGGGAAGTSTAFWLSNVLPNVKTTLYEKSNYLGGRSTTVKIKDDERWGTIELGASIFVEANKNLMKATEVFGLNRTDKETQETSRPRLGIWDGNEFLFQETGTYWDKITPIWRYGILSPLKFQQKQKEVVKEFMKLYEDHEGFETMEKMIESLNYQNLVNQTSIEYLKSLGINDRFSNEVLQSGTRGNYCQDLNRLHPFALMVSMEAGHGTWAVESGNFRIFEEFASRSGANVQLETEVTAIHNVTKLDSTGAEIQRYLVQTTKGDQLFDQVVVSSPLALSGIQFDFPVEDHHREYHTVHVTLVAGHVNPTYFKKEIQNLPTFIITTGYPLVQHFENNQATFQTFSVHRFLENGENVIKIFSSKIMTDQDLEPLFLNSSWVYRKEWLAFPELSPVSTFPHFVLKAEQEDQSGIIYTGAFENFISTMETQTVSGKNAARLIYNKWCHHRYCQPFGDGWGDY</sequence>
<dbReference type="Gene3D" id="3.50.50.60">
    <property type="entry name" value="FAD/NAD(P)-binding domain"/>
    <property type="match status" value="1"/>
</dbReference>
<protein>
    <recommendedName>
        <fullName evidence="8">Prenylcysteine lyase domain-containing protein</fullName>
    </recommendedName>
</protein>
<evidence type="ECO:0000256" key="3">
    <source>
        <dbReference type="ARBA" id="ARBA00022630"/>
    </source>
</evidence>
<dbReference type="OrthoDB" id="437369at2759"/>
<dbReference type="GO" id="GO:0030327">
    <property type="term" value="P:prenylated protein catabolic process"/>
    <property type="evidence" value="ECO:0007669"/>
    <property type="project" value="TreeGrafter"/>
</dbReference>
<dbReference type="EMBL" id="PJQM01005919">
    <property type="protein sequence ID" value="RCH80588.1"/>
    <property type="molecule type" value="Genomic_DNA"/>
</dbReference>
<keyword evidence="10" id="KW-1185">Reference proteome</keyword>
<dbReference type="Proteomes" id="UP000253551">
    <property type="component" value="Unassembled WGS sequence"/>
</dbReference>
<keyword evidence="5" id="KW-0274">FAD</keyword>
<evidence type="ECO:0000256" key="6">
    <source>
        <dbReference type="ARBA" id="ARBA00023002"/>
    </source>
</evidence>
<evidence type="ECO:0000256" key="2">
    <source>
        <dbReference type="ARBA" id="ARBA00009967"/>
    </source>
</evidence>
<evidence type="ECO:0000256" key="5">
    <source>
        <dbReference type="ARBA" id="ARBA00022827"/>
    </source>
</evidence>
<comment type="similarity">
    <text evidence="2">Belongs to the prenylcysteine oxidase family.</text>
</comment>
<accession>A0A367ISD9</accession>
<dbReference type="AlphaFoldDB" id="A0A367ISD9"/>
<keyword evidence="4" id="KW-0732">Signal</keyword>
<organism evidence="9 10">
    <name type="scientific">Rhizopus stolonifer</name>
    <name type="common">Rhizopus nigricans</name>
    <dbReference type="NCBI Taxonomy" id="4846"/>
    <lineage>
        <taxon>Eukaryota</taxon>
        <taxon>Fungi</taxon>
        <taxon>Fungi incertae sedis</taxon>
        <taxon>Mucoromycota</taxon>
        <taxon>Mucoromycotina</taxon>
        <taxon>Mucoromycetes</taxon>
        <taxon>Mucorales</taxon>
        <taxon>Mucorineae</taxon>
        <taxon>Rhizopodaceae</taxon>
        <taxon>Rhizopus</taxon>
    </lineage>
</organism>
<proteinExistence type="inferred from homology"/>
<evidence type="ECO:0000313" key="10">
    <source>
        <dbReference type="Proteomes" id="UP000253551"/>
    </source>
</evidence>
<keyword evidence="6" id="KW-0560">Oxidoreductase</keyword>
<evidence type="ECO:0000256" key="7">
    <source>
        <dbReference type="ARBA" id="ARBA00023180"/>
    </source>
</evidence>
<dbReference type="GO" id="GO:0001735">
    <property type="term" value="F:prenylcysteine oxidase activity"/>
    <property type="evidence" value="ECO:0007669"/>
    <property type="project" value="InterPro"/>
</dbReference>
<keyword evidence="3" id="KW-0285">Flavoprotein</keyword>
<comment type="caution">
    <text evidence="9">The sequence shown here is derived from an EMBL/GenBank/DDBJ whole genome shotgun (WGS) entry which is preliminary data.</text>
</comment>
<dbReference type="SUPFAM" id="SSF51905">
    <property type="entry name" value="FAD/NAD(P)-binding domain"/>
    <property type="match status" value="1"/>
</dbReference>
<reference evidence="9 10" key="1">
    <citation type="journal article" date="2018" name="G3 (Bethesda)">
        <title>Phylogenetic and Phylogenomic Definition of Rhizopus Species.</title>
        <authorList>
            <person name="Gryganskyi A.P."/>
            <person name="Golan J."/>
            <person name="Dolatabadi S."/>
            <person name="Mondo S."/>
            <person name="Robb S."/>
            <person name="Idnurm A."/>
            <person name="Muszewska A."/>
            <person name="Steczkiewicz K."/>
            <person name="Masonjones S."/>
            <person name="Liao H.L."/>
            <person name="Gajdeczka M.T."/>
            <person name="Anike F."/>
            <person name="Vuek A."/>
            <person name="Anishchenko I.M."/>
            <person name="Voigt K."/>
            <person name="de Hoog G.S."/>
            <person name="Smith M.E."/>
            <person name="Heitman J."/>
            <person name="Vilgalys R."/>
            <person name="Stajich J.E."/>
        </authorList>
    </citation>
    <scope>NUCLEOTIDE SEQUENCE [LARGE SCALE GENOMIC DNA]</scope>
    <source>
        <strain evidence="9 10">LSU 92-RS-03</strain>
    </source>
</reference>
<dbReference type="InterPro" id="IPR010795">
    <property type="entry name" value="Prenylcys_lyase"/>
</dbReference>
<dbReference type="InterPro" id="IPR017046">
    <property type="entry name" value="Prenylcysteine_Oxase1"/>
</dbReference>
<dbReference type="Pfam" id="PF07156">
    <property type="entry name" value="Prenylcys_lyase"/>
    <property type="match status" value="1"/>
</dbReference>